<dbReference type="Proteomes" id="UP000319257">
    <property type="component" value="Unassembled WGS sequence"/>
</dbReference>
<name>A0A507BGY1_9PEZI</name>
<gene>
    <name evidence="2" type="ORF">E0L32_011863</name>
</gene>
<comment type="caution">
    <text evidence="2">The sequence shown here is derived from an EMBL/GenBank/DDBJ whole genome shotgun (WGS) entry which is preliminary data.</text>
</comment>
<evidence type="ECO:0000313" key="3">
    <source>
        <dbReference type="Proteomes" id="UP000319257"/>
    </source>
</evidence>
<keyword evidence="3" id="KW-1185">Reference proteome</keyword>
<dbReference type="EMBL" id="SKBQ01000122">
    <property type="protein sequence ID" value="TPX18044.1"/>
    <property type="molecule type" value="Genomic_DNA"/>
</dbReference>
<dbReference type="InParanoid" id="A0A507BGY1"/>
<organism evidence="2 3">
    <name type="scientific">Thyridium curvatum</name>
    <dbReference type="NCBI Taxonomy" id="1093900"/>
    <lineage>
        <taxon>Eukaryota</taxon>
        <taxon>Fungi</taxon>
        <taxon>Dikarya</taxon>
        <taxon>Ascomycota</taxon>
        <taxon>Pezizomycotina</taxon>
        <taxon>Sordariomycetes</taxon>
        <taxon>Sordariomycetidae</taxon>
        <taxon>Thyridiales</taxon>
        <taxon>Thyridiaceae</taxon>
        <taxon>Thyridium</taxon>
    </lineage>
</organism>
<feature type="region of interest" description="Disordered" evidence="1">
    <location>
        <begin position="23"/>
        <end position="93"/>
    </location>
</feature>
<evidence type="ECO:0000256" key="1">
    <source>
        <dbReference type="SAM" id="MobiDB-lite"/>
    </source>
</evidence>
<accession>A0A507BGY1</accession>
<dbReference type="RefSeq" id="XP_030999755.1">
    <property type="nucleotide sequence ID" value="XM_031134639.1"/>
</dbReference>
<dbReference type="GeneID" id="41979310"/>
<sequence>MDSPADQTRPIEWVNLVTVMQGSSPHMELPPMQSQSSVWDIVRGDLDDHPAASAVGPSPSSSPSLPRLEPATSPQGSSATVIVDPPSATQGDPVQRALEFGESLVGSHARLADISRTLVQAGHPAKHSGERTPRGRSAVDDSRPLAEFDVKELRRERDRLAAACGCLDRELLIIHEVASRAGEVFLASAEKVVELSGLIDRLDRLNEAWSAISVRDAETLLHGAEGGAGLKRKASAEMSVAVPGPSPKRRKVVSDPDEVPDDA</sequence>
<feature type="compositionally biased region" description="Basic and acidic residues" evidence="1">
    <location>
        <begin position="127"/>
        <end position="142"/>
    </location>
</feature>
<dbReference type="AlphaFoldDB" id="A0A507BGY1"/>
<protein>
    <submittedName>
        <fullName evidence="2">Uncharacterized protein</fullName>
    </submittedName>
</protein>
<reference evidence="2 3" key="1">
    <citation type="submission" date="2019-06" db="EMBL/GenBank/DDBJ databases">
        <title>Draft genome sequence of the filamentous fungus Phialemoniopsis curvata isolated from diesel fuel.</title>
        <authorList>
            <person name="Varaljay V.A."/>
            <person name="Lyon W.J."/>
            <person name="Crouch A.L."/>
            <person name="Drake C.E."/>
            <person name="Hollomon J.M."/>
            <person name="Nadeau L.J."/>
            <person name="Nunn H.S."/>
            <person name="Stevenson B.S."/>
            <person name="Bojanowski C.L."/>
            <person name="Crookes-Goodson W.J."/>
        </authorList>
    </citation>
    <scope>NUCLEOTIDE SEQUENCE [LARGE SCALE GENOMIC DNA]</scope>
    <source>
        <strain evidence="2 3">D216</strain>
    </source>
</reference>
<feature type="region of interest" description="Disordered" evidence="1">
    <location>
        <begin position="121"/>
        <end position="142"/>
    </location>
</feature>
<feature type="compositionally biased region" description="Low complexity" evidence="1">
    <location>
        <begin position="51"/>
        <end position="71"/>
    </location>
</feature>
<proteinExistence type="predicted"/>
<feature type="region of interest" description="Disordered" evidence="1">
    <location>
        <begin position="227"/>
        <end position="263"/>
    </location>
</feature>
<evidence type="ECO:0000313" key="2">
    <source>
        <dbReference type="EMBL" id="TPX18044.1"/>
    </source>
</evidence>